<accession>A0A8J2NQM2</accession>
<dbReference type="SMART" id="SM00516">
    <property type="entry name" value="SEC14"/>
    <property type="match status" value="1"/>
</dbReference>
<name>A0A8J2NQM2_9HEXA</name>
<evidence type="ECO:0000259" key="2">
    <source>
        <dbReference type="PROSITE" id="PS50866"/>
    </source>
</evidence>
<evidence type="ECO:0000313" key="4">
    <source>
        <dbReference type="Proteomes" id="UP000708208"/>
    </source>
</evidence>
<dbReference type="Pfam" id="PF00650">
    <property type="entry name" value="CRAL_TRIO"/>
    <property type="match status" value="1"/>
</dbReference>
<protein>
    <recommendedName>
        <fullName evidence="5">SEC14-like protein 2</fullName>
    </recommendedName>
</protein>
<dbReference type="EMBL" id="CAJVCH010001093">
    <property type="protein sequence ID" value="CAG7636611.1"/>
    <property type="molecule type" value="Genomic_DNA"/>
</dbReference>
<keyword evidence="4" id="KW-1185">Reference proteome</keyword>
<sequence length="390" mass="44276">MSELTESQLVALEQFRKKVDDVLTEEQRLSEAFLLRWLIAREFDVAKAEAMIRSNVVWRKENDVEEVLRWEAPEVFRLYYTIGITGFDNENSPVVIVPFGRMDLYGIIAAGGKENFIKFTLQNLENCLFRMKGKKNPKNGKEVTRLVVIFDCENFSLRTLSYSGVVDTILDLIRQYEANYPETLKAAYVVNAPRVFMILYGMIKPLLSAHTLGKVQIFGNEPQKWKKAVLTGIPSNQLPKHWGGTKEGNDEYCSNTVCMGGTVPTKYYANGQVSTDGSDDITLTVGAGSKFEMDLDIAVPNSSLKWNFKTDGYDIGFSVKFENKEVVPYRRVDSHKTREEGSITCDRTGIYQLSFDNTYSRLRSKTLHYFVTILSSDGIVIEEEDVDTSL</sequence>
<proteinExistence type="predicted"/>
<dbReference type="InterPro" id="IPR009038">
    <property type="entry name" value="GOLD_dom"/>
</dbReference>
<evidence type="ECO:0008006" key="5">
    <source>
        <dbReference type="Google" id="ProtNLM"/>
    </source>
</evidence>
<dbReference type="PROSITE" id="PS50191">
    <property type="entry name" value="CRAL_TRIO"/>
    <property type="match status" value="1"/>
</dbReference>
<dbReference type="OrthoDB" id="1434354at2759"/>
<dbReference type="InterPro" id="IPR011074">
    <property type="entry name" value="CRAL/TRIO_N_dom"/>
</dbReference>
<evidence type="ECO:0000259" key="1">
    <source>
        <dbReference type="PROSITE" id="PS50191"/>
    </source>
</evidence>
<dbReference type="AlphaFoldDB" id="A0A8J2NQM2"/>
<dbReference type="InterPro" id="IPR051064">
    <property type="entry name" value="SEC14/CRAL-TRIO_domain"/>
</dbReference>
<organism evidence="3 4">
    <name type="scientific">Allacma fusca</name>
    <dbReference type="NCBI Taxonomy" id="39272"/>
    <lineage>
        <taxon>Eukaryota</taxon>
        <taxon>Metazoa</taxon>
        <taxon>Ecdysozoa</taxon>
        <taxon>Arthropoda</taxon>
        <taxon>Hexapoda</taxon>
        <taxon>Collembola</taxon>
        <taxon>Symphypleona</taxon>
        <taxon>Sminthuridae</taxon>
        <taxon>Allacma</taxon>
    </lineage>
</organism>
<dbReference type="CDD" id="cd00170">
    <property type="entry name" value="SEC14"/>
    <property type="match status" value="1"/>
</dbReference>
<dbReference type="Pfam" id="PF03765">
    <property type="entry name" value="CRAL_TRIO_N"/>
    <property type="match status" value="1"/>
</dbReference>
<dbReference type="GO" id="GO:0005737">
    <property type="term" value="C:cytoplasm"/>
    <property type="evidence" value="ECO:0007669"/>
    <property type="project" value="TreeGrafter"/>
</dbReference>
<feature type="domain" description="GOLD" evidence="2">
    <location>
        <begin position="256"/>
        <end position="373"/>
    </location>
</feature>
<dbReference type="Pfam" id="PF13897">
    <property type="entry name" value="GOLD_2"/>
    <property type="match status" value="1"/>
</dbReference>
<evidence type="ECO:0000313" key="3">
    <source>
        <dbReference type="EMBL" id="CAG7636611.1"/>
    </source>
</evidence>
<dbReference type="InterPro" id="IPR001251">
    <property type="entry name" value="CRAL-TRIO_dom"/>
</dbReference>
<reference evidence="3" key="1">
    <citation type="submission" date="2021-06" db="EMBL/GenBank/DDBJ databases">
        <authorList>
            <person name="Hodson N. C."/>
            <person name="Mongue J. A."/>
            <person name="Jaron S. K."/>
        </authorList>
    </citation>
    <scope>NUCLEOTIDE SEQUENCE</scope>
</reference>
<dbReference type="SMART" id="SM01100">
    <property type="entry name" value="CRAL_TRIO_N"/>
    <property type="match status" value="1"/>
</dbReference>
<dbReference type="PROSITE" id="PS50866">
    <property type="entry name" value="GOLD"/>
    <property type="match status" value="1"/>
</dbReference>
<dbReference type="PANTHER" id="PTHR23324">
    <property type="entry name" value="SEC14 RELATED PROTEIN"/>
    <property type="match status" value="1"/>
</dbReference>
<dbReference type="PANTHER" id="PTHR23324:SF83">
    <property type="entry name" value="SEC14-LIKE PROTEIN 2"/>
    <property type="match status" value="1"/>
</dbReference>
<feature type="domain" description="CRAL-TRIO" evidence="1">
    <location>
        <begin position="72"/>
        <end position="250"/>
    </location>
</feature>
<dbReference type="Proteomes" id="UP000708208">
    <property type="component" value="Unassembled WGS sequence"/>
</dbReference>
<gene>
    <name evidence="3" type="ORF">AFUS01_LOCUS276</name>
</gene>
<comment type="caution">
    <text evidence="3">The sequence shown here is derived from an EMBL/GenBank/DDBJ whole genome shotgun (WGS) entry which is preliminary data.</text>
</comment>